<dbReference type="EMBL" id="RXIC02000023">
    <property type="protein sequence ID" value="KAB1214937.1"/>
    <property type="molecule type" value="Genomic_DNA"/>
</dbReference>
<accession>A0A6A1VSM8</accession>
<dbReference type="AlphaFoldDB" id="A0A6A1VSM8"/>
<evidence type="ECO:0000313" key="2">
    <source>
        <dbReference type="Proteomes" id="UP000516437"/>
    </source>
</evidence>
<reference evidence="1 2" key="1">
    <citation type="journal article" date="2019" name="Plant Biotechnol. J.">
        <title>The red bayberry genome and genetic basis of sex determination.</title>
        <authorList>
            <person name="Jia H.M."/>
            <person name="Jia H.J."/>
            <person name="Cai Q.L."/>
            <person name="Wang Y."/>
            <person name="Zhao H.B."/>
            <person name="Yang W.F."/>
            <person name="Wang G.Y."/>
            <person name="Li Y.H."/>
            <person name="Zhan D.L."/>
            <person name="Shen Y.T."/>
            <person name="Niu Q.F."/>
            <person name="Chang L."/>
            <person name="Qiu J."/>
            <person name="Zhao L."/>
            <person name="Xie H.B."/>
            <person name="Fu W.Y."/>
            <person name="Jin J."/>
            <person name="Li X.W."/>
            <person name="Jiao Y."/>
            <person name="Zhou C.C."/>
            <person name="Tu T."/>
            <person name="Chai C.Y."/>
            <person name="Gao J.L."/>
            <person name="Fan L.J."/>
            <person name="van de Weg E."/>
            <person name="Wang J.Y."/>
            <person name="Gao Z.S."/>
        </authorList>
    </citation>
    <scope>NUCLEOTIDE SEQUENCE [LARGE SCALE GENOMIC DNA]</scope>
    <source>
        <tissue evidence="1">Leaves</tissue>
    </source>
</reference>
<dbReference type="PANTHER" id="PTHR33696:SF20">
    <property type="entry name" value="DUF688 FAMILY PROTEIN"/>
    <property type="match status" value="1"/>
</dbReference>
<keyword evidence="2" id="KW-1185">Reference proteome</keyword>
<dbReference type="PANTHER" id="PTHR33696">
    <property type="entry name" value="T22J18.15-RELATED"/>
    <property type="match status" value="1"/>
</dbReference>
<dbReference type="Proteomes" id="UP000516437">
    <property type="component" value="Chromosome 5"/>
</dbReference>
<organism evidence="1 2">
    <name type="scientific">Morella rubra</name>
    <name type="common">Chinese bayberry</name>
    <dbReference type="NCBI Taxonomy" id="262757"/>
    <lineage>
        <taxon>Eukaryota</taxon>
        <taxon>Viridiplantae</taxon>
        <taxon>Streptophyta</taxon>
        <taxon>Embryophyta</taxon>
        <taxon>Tracheophyta</taxon>
        <taxon>Spermatophyta</taxon>
        <taxon>Magnoliopsida</taxon>
        <taxon>eudicotyledons</taxon>
        <taxon>Gunneridae</taxon>
        <taxon>Pentapetalae</taxon>
        <taxon>rosids</taxon>
        <taxon>fabids</taxon>
        <taxon>Fagales</taxon>
        <taxon>Myricaceae</taxon>
        <taxon>Morella</taxon>
    </lineage>
</organism>
<gene>
    <name evidence="1" type="ORF">CJ030_MR5G024495</name>
</gene>
<sequence>MKSNYINILFHSPKSLNKLTFFSDMSHRKVYSQGSIPFSWEDTPGVCKVTHQGCPINTRLNALQLTASPSTPTPCNPDRAKLVSTNDLKIPLPPCPPQLPRRSASAKGYQWQEDPFLVAYKECTKSVESGKHSSRESKKGIGSKLRKSSKSIFSCKSTSCDVSEDSILKLSQLPALPRYNIARVQHGIGD</sequence>
<dbReference type="OrthoDB" id="745459at2759"/>
<protein>
    <submittedName>
        <fullName evidence="1">Uncharacterized protein</fullName>
    </submittedName>
</protein>
<proteinExistence type="predicted"/>
<comment type="caution">
    <text evidence="1">The sequence shown here is derived from an EMBL/GenBank/DDBJ whole genome shotgun (WGS) entry which is preliminary data.</text>
</comment>
<name>A0A6A1VSM8_9ROSI</name>
<evidence type="ECO:0000313" key="1">
    <source>
        <dbReference type="EMBL" id="KAB1214937.1"/>
    </source>
</evidence>